<dbReference type="RefSeq" id="WP_021583306.1">
    <property type="nucleotide sequence ID" value="NZ_AWET01000008.1"/>
</dbReference>
<reference evidence="1 2" key="1">
    <citation type="submission" date="2013-08" db="EMBL/GenBank/DDBJ databases">
        <authorList>
            <person name="Durkin A.S."/>
            <person name="Haft D.R."/>
            <person name="McCorrison J."/>
            <person name="Torralba M."/>
            <person name="Gillis M."/>
            <person name="Haft D.H."/>
            <person name="Methe B."/>
            <person name="Sutton G."/>
            <person name="Nelson K.E."/>
        </authorList>
    </citation>
    <scope>NUCLEOTIDE SEQUENCE [LARGE SCALE GENOMIC DNA]</scope>
    <source>
        <strain evidence="1 2">F0068</strain>
    </source>
</reference>
<name>U2MWT6_9BACT</name>
<dbReference type="NCBIfam" id="TIGR03548">
    <property type="entry name" value="mutarot_permut"/>
    <property type="match status" value="1"/>
</dbReference>
<dbReference type="InterPro" id="IPR019937">
    <property type="entry name" value="Cycl-permuted_mutarotase"/>
</dbReference>
<organism evidence="1 2">
    <name type="scientific">Hoylesella pleuritidis F0068</name>
    <dbReference type="NCBI Taxonomy" id="1081904"/>
    <lineage>
        <taxon>Bacteria</taxon>
        <taxon>Pseudomonadati</taxon>
        <taxon>Bacteroidota</taxon>
        <taxon>Bacteroidia</taxon>
        <taxon>Bacteroidales</taxon>
        <taxon>Prevotellaceae</taxon>
        <taxon>Hoylesella</taxon>
    </lineage>
</organism>
<protein>
    <submittedName>
        <fullName evidence="1">Cyclically-permuted mutarotase family protein</fullName>
    </submittedName>
</protein>
<accession>U2MWT6</accession>
<dbReference type="PATRIC" id="fig|1081904.3.peg.663"/>
<evidence type="ECO:0000313" key="1">
    <source>
        <dbReference type="EMBL" id="ERK03669.1"/>
    </source>
</evidence>
<evidence type="ECO:0000313" key="2">
    <source>
        <dbReference type="Proteomes" id="UP000016600"/>
    </source>
</evidence>
<dbReference type="Pfam" id="PF24996">
    <property type="entry name" value="NANM"/>
    <property type="match status" value="2"/>
</dbReference>
<dbReference type="EMBL" id="AWET01000008">
    <property type="protein sequence ID" value="ERK03669.1"/>
    <property type="molecule type" value="Genomic_DNA"/>
</dbReference>
<dbReference type="Proteomes" id="UP000016600">
    <property type="component" value="Unassembled WGS sequence"/>
</dbReference>
<dbReference type="AlphaFoldDB" id="U2MWT6"/>
<gene>
    <name evidence="1" type="ORF">HMPREF1218_0225</name>
</gene>
<dbReference type="InterPro" id="IPR056734">
    <property type="entry name" value="NANM"/>
</dbReference>
<sequence length="363" mass="39217">MKGLLLLFFALLMGIESNAEELFSVRRVYGFPAGERGIEQGVSACFAGAIGHRLLMAGGCNFPEVPAADGGKKRFYRGIYAARLVKDDSLNWKKVGELPTETAYGVSVTLENGVVCIGGCNASGALRTVVHIRMENEKAVIDAWPELPCTMDNMTGCRVGRYIYVGGGNCDGIPGSQVLRLDLQNVKHGWVHCTAFPGNPRVQPVSGAVDDIAFCIWGGFNPRTDKAPATLSLEGCAITTDDGTWSQEPIPTDKTGAPIFLGGAASVGLPTGETLVVGGVHRDIFLQALNNPQPDYLRHPAEWYCFNPDILLYDYGEWRLVGRSQVTARAGAALVWFENAVYLIGGELKPGIRSPHIFKLFSH</sequence>
<dbReference type="Gene3D" id="2.120.10.80">
    <property type="entry name" value="Kelch-type beta propeller"/>
    <property type="match status" value="1"/>
</dbReference>
<dbReference type="InterPro" id="IPR015915">
    <property type="entry name" value="Kelch-typ_b-propeller"/>
</dbReference>
<dbReference type="SUPFAM" id="SSF117281">
    <property type="entry name" value="Kelch motif"/>
    <property type="match status" value="1"/>
</dbReference>
<keyword evidence="2" id="KW-1185">Reference proteome</keyword>
<proteinExistence type="predicted"/>
<comment type="caution">
    <text evidence="1">The sequence shown here is derived from an EMBL/GenBank/DDBJ whole genome shotgun (WGS) entry which is preliminary data.</text>
</comment>